<dbReference type="FunFam" id="3.40.50.300:FF:001218">
    <property type="entry name" value="AAA family ATPase, putative"/>
    <property type="match status" value="1"/>
</dbReference>
<dbReference type="InterPro" id="IPR027417">
    <property type="entry name" value="P-loop_NTPase"/>
</dbReference>
<keyword evidence="5" id="KW-0067">ATP-binding</keyword>
<feature type="compositionally biased region" description="Acidic residues" evidence="8">
    <location>
        <begin position="296"/>
        <end position="313"/>
    </location>
</feature>
<dbReference type="GO" id="GO:0006337">
    <property type="term" value="P:nucleosome disassembly"/>
    <property type="evidence" value="ECO:0007669"/>
    <property type="project" value="TreeGrafter"/>
</dbReference>
<feature type="compositionally biased region" description="Polar residues" evidence="8">
    <location>
        <begin position="1512"/>
        <end position="1529"/>
    </location>
</feature>
<dbReference type="GO" id="GO:0003682">
    <property type="term" value="F:chromatin binding"/>
    <property type="evidence" value="ECO:0007669"/>
    <property type="project" value="TreeGrafter"/>
</dbReference>
<dbReference type="Gene3D" id="3.40.50.300">
    <property type="entry name" value="P-loop containing nucleotide triphosphate hydrolases"/>
    <property type="match status" value="2"/>
</dbReference>
<dbReference type="InterPro" id="IPR041569">
    <property type="entry name" value="AAA_lid_3"/>
</dbReference>
<dbReference type="GO" id="GO:0005634">
    <property type="term" value="C:nucleus"/>
    <property type="evidence" value="ECO:0007669"/>
    <property type="project" value="UniProtKB-SubCell"/>
</dbReference>
<dbReference type="GO" id="GO:0005524">
    <property type="term" value="F:ATP binding"/>
    <property type="evidence" value="ECO:0007669"/>
    <property type="project" value="UniProtKB-KW"/>
</dbReference>
<feature type="compositionally biased region" description="Acidic residues" evidence="8">
    <location>
        <begin position="136"/>
        <end position="149"/>
    </location>
</feature>
<dbReference type="OrthoDB" id="5421at2759"/>
<feature type="compositionally biased region" description="Polar residues" evidence="8">
    <location>
        <begin position="1537"/>
        <end position="1546"/>
    </location>
</feature>
<dbReference type="InterPro" id="IPR003960">
    <property type="entry name" value="ATPase_AAA_CS"/>
</dbReference>
<feature type="compositionally biased region" description="Basic and acidic residues" evidence="8">
    <location>
        <begin position="286"/>
        <end position="295"/>
    </location>
</feature>
<feature type="compositionally biased region" description="Polar residues" evidence="8">
    <location>
        <begin position="1375"/>
        <end position="1384"/>
    </location>
</feature>
<dbReference type="EMBL" id="KE145353">
    <property type="protein sequence ID" value="EPE36149.1"/>
    <property type="molecule type" value="Genomic_DNA"/>
</dbReference>
<evidence type="ECO:0000256" key="5">
    <source>
        <dbReference type="ARBA" id="ARBA00022840"/>
    </source>
</evidence>
<dbReference type="Pfam" id="PF17862">
    <property type="entry name" value="AAA_lid_3"/>
    <property type="match status" value="1"/>
</dbReference>
<dbReference type="GO" id="GO:0016887">
    <property type="term" value="F:ATP hydrolysis activity"/>
    <property type="evidence" value="ECO:0007669"/>
    <property type="project" value="InterPro"/>
</dbReference>
<feature type="compositionally biased region" description="Low complexity" evidence="8">
    <location>
        <begin position="1433"/>
        <end position="1448"/>
    </location>
</feature>
<name>S3DG90_GLAL2</name>
<evidence type="ECO:0000256" key="4">
    <source>
        <dbReference type="ARBA" id="ARBA00022801"/>
    </source>
</evidence>
<dbReference type="Pfam" id="PF00004">
    <property type="entry name" value="AAA"/>
    <property type="match status" value="1"/>
</dbReference>
<evidence type="ECO:0000313" key="10">
    <source>
        <dbReference type="EMBL" id="EPE36149.1"/>
    </source>
</evidence>
<dbReference type="HOGENOM" id="CLU_000536_1_2_1"/>
<feature type="compositionally biased region" description="Low complexity" evidence="8">
    <location>
        <begin position="1339"/>
        <end position="1354"/>
    </location>
</feature>
<dbReference type="KEGG" id="glz:GLAREA_05487"/>
<dbReference type="GO" id="GO:0006334">
    <property type="term" value="P:nucleosome assembly"/>
    <property type="evidence" value="ECO:0007669"/>
    <property type="project" value="TreeGrafter"/>
</dbReference>
<dbReference type="SUPFAM" id="SSF52540">
    <property type="entry name" value="P-loop containing nucleoside triphosphate hydrolases"/>
    <property type="match status" value="2"/>
</dbReference>
<feature type="compositionally biased region" description="Basic and acidic residues" evidence="8">
    <location>
        <begin position="1"/>
        <end position="17"/>
    </location>
</feature>
<dbReference type="InterPro" id="IPR045199">
    <property type="entry name" value="ATAD2-like"/>
</dbReference>
<keyword evidence="6" id="KW-0103">Bromodomain</keyword>
<feature type="compositionally biased region" description="Basic and acidic residues" evidence="8">
    <location>
        <begin position="260"/>
        <end position="271"/>
    </location>
</feature>
<evidence type="ECO:0000256" key="1">
    <source>
        <dbReference type="ARBA" id="ARBA00004123"/>
    </source>
</evidence>
<feature type="compositionally biased region" description="Basic residues" evidence="8">
    <location>
        <begin position="122"/>
        <end position="132"/>
    </location>
</feature>
<dbReference type="eggNOG" id="KOG0732">
    <property type="taxonomic scope" value="Eukaryota"/>
</dbReference>
<dbReference type="GO" id="GO:0045815">
    <property type="term" value="P:transcription initiation-coupled chromatin remodeling"/>
    <property type="evidence" value="ECO:0007669"/>
    <property type="project" value="TreeGrafter"/>
</dbReference>
<evidence type="ECO:0000256" key="2">
    <source>
        <dbReference type="ARBA" id="ARBA00006914"/>
    </source>
</evidence>
<keyword evidence="7" id="KW-0539">Nucleus</keyword>
<dbReference type="RefSeq" id="XP_008076967.1">
    <property type="nucleotide sequence ID" value="XM_008078776.1"/>
</dbReference>
<evidence type="ECO:0000259" key="9">
    <source>
        <dbReference type="SMART" id="SM00382"/>
    </source>
</evidence>
<dbReference type="PANTHER" id="PTHR23069:SF0">
    <property type="entry name" value="TAT-BINDING HOMOLOG 7"/>
    <property type="match status" value="1"/>
</dbReference>
<dbReference type="PANTHER" id="PTHR23069">
    <property type="entry name" value="AAA DOMAIN-CONTAINING"/>
    <property type="match status" value="1"/>
</dbReference>
<comment type="subcellular location">
    <subcellularLocation>
        <location evidence="1">Nucleus</location>
    </subcellularLocation>
</comment>
<dbReference type="Gene3D" id="1.10.8.60">
    <property type="match status" value="1"/>
</dbReference>
<feature type="compositionally biased region" description="Acidic residues" evidence="8">
    <location>
        <begin position="321"/>
        <end position="333"/>
    </location>
</feature>
<keyword evidence="11" id="KW-1185">Reference proteome</keyword>
<feature type="region of interest" description="Disordered" evidence="8">
    <location>
        <begin position="504"/>
        <end position="528"/>
    </location>
</feature>
<comment type="similarity">
    <text evidence="2">Belongs to the AAA ATPase family.</text>
</comment>
<evidence type="ECO:0000256" key="8">
    <source>
        <dbReference type="SAM" id="MobiDB-lite"/>
    </source>
</evidence>
<feature type="compositionally biased region" description="Acidic residues" evidence="8">
    <location>
        <begin position="443"/>
        <end position="456"/>
    </location>
</feature>
<feature type="compositionally biased region" description="Acidic residues" evidence="8">
    <location>
        <begin position="58"/>
        <end position="81"/>
    </location>
</feature>
<dbReference type="SMART" id="SM00382">
    <property type="entry name" value="AAA"/>
    <property type="match status" value="2"/>
</dbReference>
<feature type="compositionally biased region" description="Polar residues" evidence="8">
    <location>
        <begin position="1392"/>
        <end position="1415"/>
    </location>
</feature>
<protein>
    <submittedName>
        <fullName evidence="10">p-loop containing nucleoside triphosphate hydrolase</fullName>
    </submittedName>
</protein>
<feature type="compositionally biased region" description="Acidic residues" evidence="8">
    <location>
        <begin position="100"/>
        <end position="116"/>
    </location>
</feature>
<dbReference type="OMA" id="VTPKDFM"/>
<evidence type="ECO:0000256" key="3">
    <source>
        <dbReference type="ARBA" id="ARBA00022741"/>
    </source>
</evidence>
<dbReference type="GO" id="GO:0042393">
    <property type="term" value="F:histone binding"/>
    <property type="evidence" value="ECO:0007669"/>
    <property type="project" value="TreeGrafter"/>
</dbReference>
<proteinExistence type="inferred from homology"/>
<evidence type="ECO:0000313" key="11">
    <source>
        <dbReference type="Proteomes" id="UP000016922"/>
    </source>
</evidence>
<feature type="compositionally biased region" description="Basic residues" evidence="8">
    <location>
        <begin position="421"/>
        <end position="437"/>
    </location>
</feature>
<dbReference type="GeneID" id="19464541"/>
<feature type="compositionally biased region" description="Basic residues" evidence="8">
    <location>
        <begin position="30"/>
        <end position="53"/>
    </location>
</feature>
<organism evidence="10 11">
    <name type="scientific">Glarea lozoyensis (strain ATCC 20868 / MF5171)</name>
    <dbReference type="NCBI Taxonomy" id="1116229"/>
    <lineage>
        <taxon>Eukaryota</taxon>
        <taxon>Fungi</taxon>
        <taxon>Dikarya</taxon>
        <taxon>Ascomycota</taxon>
        <taxon>Pezizomycotina</taxon>
        <taxon>Leotiomycetes</taxon>
        <taxon>Helotiales</taxon>
        <taxon>Helotiaceae</taxon>
        <taxon>Glarea</taxon>
    </lineage>
</organism>
<dbReference type="Proteomes" id="UP000016922">
    <property type="component" value="Unassembled WGS sequence"/>
</dbReference>
<feature type="region of interest" description="Disordered" evidence="8">
    <location>
        <begin position="1287"/>
        <end position="1549"/>
    </location>
</feature>
<dbReference type="CDD" id="cd05491">
    <property type="entry name" value="Bromo_TBP7_like"/>
    <property type="match status" value="1"/>
</dbReference>
<sequence>MPSKRKAENFDPNKSDSNDTDFDPTETRAPPKKSRKSAGHRKGSSRPAKRARYRGSDVSEDDLDDDDLSVSEESEEEEDFEMNEKTGRRVRKAAKKEVNYEDPSESEVDDLDASDSEEVKVTKTKSPKKRAKPVFDDDNDDDDDDDDEEGKVVTTPSRNRKSKIIKLKINTPALGRSTRAGSALRSAASTRPRRGSTAEPRSAGIPVRRATRATSEALGEEPIALSESGRHVIRQGQSPEPIGRRADRGGKGVKKPASTIKEELHESTSHEEQDEDITMATEVPGTDEREGHNDPDAQEDIEDKQDAVGETEEGAAQPAVVDEDDDEDEDEDIPITRRRGSRPALVVSDLPAEEEADETKAQSAGGSRRLRNRSRKNQSQRKPTDASSDFEPVEESADELSASDPGAKGNKEEDYESGSQRRGRRGVQAKSKSTSRRRSPDSNPEELDEDELAEELYDLKAGSRRRRPRVSEPGIVYEKSTTRTRKPVDYSIKPMDQIYAMDEDGEEAAPTPTRRAKGGRSGASQPWERNLYSTLGPFGGGGGPPAVIGGPWGTGAAGGVDSDSSDDENMARPVGVGGALGMTPTSAMPSGLLPGMGQTNMDPTGALSGTPSALGKVGSRKALADADPLGVDQNVDFTKVGGLDAHIDKLKEMIQMPLLYPELFLKFHIVPPRGVLFYGPPGTGKTLLARALAAQVGSGSRKVTFYMRKGADALSKWVGEAERQLRLLFEEARKTQPSIIFFDEIDGLAPVRSSKQEQIHASIVSTLLALMDGMDGRGQVIVIGATNRPDNIDPALRRPGRFDREFYFPLPDVEARKSIVNINTRDWGLDDQFKNSIAERTKGYGGADLRALCTEAALNAVQRTYPQIYGSNDKLIVNPDKVKITAKDFMISIKNMIPSSERSASSGATPLPKVVEPLLRDELKRLEKFVDELIPIKKKTTALQEAMYEQYDDPDQGFRRETMEQEFERSRVFRPRILICGEPGMGQNYLGAALLNHFEGLHVQNFDLPTIFSDSGRSPEQALVQLFAEVRRHKPSVVYLPNAETWWHTLTLAQTDTFVSMLKAIPPTDPVLVESREAFFSNILEYVRLTPNDFPQPANRKKRKLEVLQIAPPPEVKPPTKEEIKAQLKKDRQLLNLLKIQIQPIMDQIQKKYRKFRTPAILQSQIQYILDEMDPNHVRSDTVGFRPYEIDTDKDGVKGLRETASQKFFYNLETTTIEERLSNGFYARPKDFLHDIRTLAKDAKHMGDKERLLRANELVSNVEVDMMGIEVNPIFADCENVYRRQLQRTKEQEEKERKRAENPFGGAVGSDMPNTEVSEAGQPPLLLSDPVPKRQAVFSTSVHNSSSLSNGVSSDTNGSSVPSRKSDDVQMGGTDEQSQPTQASHPMHPPSQLRNMMTANLSNPAPTSQISQVSAFQEIPHGTSPSDLVNDASTTTSGKKTSTDGWSTQATNGIGHGAQSSSPIDKPGHDSQLPDTQTNASQRSSQQDASNTSSDEPWPHSQAHGLARGNLQGMSQNTPSTNSQHSSNPAVPHFNAPNRSASTSKPSGFVNLLNDSPVDDVVSSQISSQGNEYISDSYFIDVLLDRIVAGSSGCSVDQLEQINRELMEGLWEMRGEWNRNVVAAKLAEIFNETIKDIDYMQEVLKASQATQASQAAQLSQGSQLGPLLK</sequence>
<reference evidence="10 11" key="1">
    <citation type="journal article" date="2013" name="BMC Genomics">
        <title>Genomics-driven discovery of the pneumocandin biosynthetic gene cluster in the fungus Glarea lozoyensis.</title>
        <authorList>
            <person name="Chen L."/>
            <person name="Yue Q."/>
            <person name="Zhang X."/>
            <person name="Xiang M."/>
            <person name="Wang C."/>
            <person name="Li S."/>
            <person name="Che Y."/>
            <person name="Ortiz-Lopez F.J."/>
            <person name="Bills G.F."/>
            <person name="Liu X."/>
            <person name="An Z."/>
        </authorList>
    </citation>
    <scope>NUCLEOTIDE SEQUENCE [LARGE SCALE GENOMIC DNA]</scope>
    <source>
        <strain evidence="11">ATCC 20868 / MF5171</strain>
    </source>
</reference>
<gene>
    <name evidence="10" type="ORF">GLAREA_05487</name>
</gene>
<feature type="compositionally biased region" description="Polar residues" evidence="8">
    <location>
        <begin position="1473"/>
        <end position="1495"/>
    </location>
</feature>
<feature type="compositionally biased region" description="Basic and acidic residues" evidence="8">
    <location>
        <begin position="1288"/>
        <end position="1301"/>
    </location>
</feature>
<evidence type="ECO:0000256" key="6">
    <source>
        <dbReference type="ARBA" id="ARBA00023117"/>
    </source>
</evidence>
<dbReference type="InterPro" id="IPR003959">
    <property type="entry name" value="ATPase_AAA_core"/>
</dbReference>
<dbReference type="InterPro" id="IPR003593">
    <property type="entry name" value="AAA+_ATPase"/>
</dbReference>
<feature type="compositionally biased region" description="Basic residues" evidence="8">
    <location>
        <begin position="368"/>
        <end position="379"/>
    </location>
</feature>
<dbReference type="FunFam" id="3.40.50.300:FF:000061">
    <property type="entry name" value="ATPase family, AAA domain-containing 2"/>
    <property type="match status" value="1"/>
</dbReference>
<accession>S3DG90</accession>
<feature type="region of interest" description="Disordered" evidence="8">
    <location>
        <begin position="1"/>
        <end position="491"/>
    </location>
</feature>
<dbReference type="STRING" id="1116229.S3DG90"/>
<feature type="domain" description="AAA+ ATPase" evidence="9">
    <location>
        <begin position="671"/>
        <end position="812"/>
    </location>
</feature>
<keyword evidence="4 10" id="KW-0378">Hydrolase</keyword>
<evidence type="ECO:0000256" key="7">
    <source>
        <dbReference type="ARBA" id="ARBA00023242"/>
    </source>
</evidence>
<feature type="domain" description="AAA+ ATPase" evidence="9">
    <location>
        <begin position="973"/>
        <end position="1189"/>
    </location>
</feature>
<dbReference type="PROSITE" id="PS00674">
    <property type="entry name" value="AAA"/>
    <property type="match status" value="1"/>
</dbReference>
<keyword evidence="3" id="KW-0547">Nucleotide-binding</keyword>